<feature type="signal peptide" evidence="5">
    <location>
        <begin position="1"/>
        <end position="29"/>
    </location>
</feature>
<reference evidence="7 8" key="1">
    <citation type="submission" date="2019-02" db="EMBL/GenBank/DDBJ databases">
        <title>Deep-cultivation of Planctomycetes and their phenomic and genomic characterization uncovers novel biology.</title>
        <authorList>
            <person name="Wiegand S."/>
            <person name="Jogler M."/>
            <person name="Boedeker C."/>
            <person name="Pinto D."/>
            <person name="Vollmers J."/>
            <person name="Rivas-Marin E."/>
            <person name="Kohn T."/>
            <person name="Peeters S.H."/>
            <person name="Heuer A."/>
            <person name="Rast P."/>
            <person name="Oberbeckmann S."/>
            <person name="Bunk B."/>
            <person name="Jeske O."/>
            <person name="Meyerdierks A."/>
            <person name="Storesund J.E."/>
            <person name="Kallscheuer N."/>
            <person name="Luecker S."/>
            <person name="Lage O.M."/>
            <person name="Pohl T."/>
            <person name="Merkel B.J."/>
            <person name="Hornburger P."/>
            <person name="Mueller R.-W."/>
            <person name="Bruemmer F."/>
            <person name="Labrenz M."/>
            <person name="Spormann A.M."/>
            <person name="Op den Camp H."/>
            <person name="Overmann J."/>
            <person name="Amann R."/>
            <person name="Jetten M.S.M."/>
            <person name="Mascher T."/>
            <person name="Medema M.H."/>
            <person name="Devos D.P."/>
            <person name="Kaster A.-K."/>
            <person name="Ovreas L."/>
            <person name="Rohde M."/>
            <person name="Galperin M.Y."/>
            <person name="Jogler C."/>
        </authorList>
    </citation>
    <scope>NUCLEOTIDE SEQUENCE [LARGE SCALE GENOMIC DNA]</scope>
    <source>
        <strain evidence="7 8">Pla110</strain>
    </source>
</reference>
<dbReference type="PANTHER" id="PTHR42693">
    <property type="entry name" value="ARYLSULFATASE FAMILY MEMBER"/>
    <property type="match status" value="1"/>
</dbReference>
<evidence type="ECO:0000256" key="3">
    <source>
        <dbReference type="ARBA" id="ARBA00022801"/>
    </source>
</evidence>
<keyword evidence="4" id="KW-0106">Calcium</keyword>
<dbReference type="EMBL" id="CP036281">
    <property type="protein sequence ID" value="QDU80530.1"/>
    <property type="molecule type" value="Genomic_DNA"/>
</dbReference>
<dbReference type="Proteomes" id="UP000317178">
    <property type="component" value="Chromosome"/>
</dbReference>
<proteinExistence type="inferred from homology"/>
<dbReference type="PROSITE" id="PS00523">
    <property type="entry name" value="SULFATASE_1"/>
    <property type="match status" value="1"/>
</dbReference>
<dbReference type="InterPro" id="IPR017850">
    <property type="entry name" value="Alkaline_phosphatase_core_sf"/>
</dbReference>
<dbReference type="SUPFAM" id="SSF53649">
    <property type="entry name" value="Alkaline phosphatase-like"/>
    <property type="match status" value="1"/>
</dbReference>
<dbReference type="InterPro" id="IPR024607">
    <property type="entry name" value="Sulfatase_CS"/>
</dbReference>
<dbReference type="InterPro" id="IPR050738">
    <property type="entry name" value="Sulfatase"/>
</dbReference>
<dbReference type="EC" id="3.1.6.1" evidence="7"/>
<dbReference type="Pfam" id="PF00884">
    <property type="entry name" value="Sulfatase"/>
    <property type="match status" value="1"/>
</dbReference>
<dbReference type="Gene3D" id="3.40.720.10">
    <property type="entry name" value="Alkaline Phosphatase, subunit A"/>
    <property type="match status" value="1"/>
</dbReference>
<feature type="chain" id="PRO_5021764607" evidence="5">
    <location>
        <begin position="30"/>
        <end position="467"/>
    </location>
</feature>
<evidence type="ECO:0000256" key="2">
    <source>
        <dbReference type="ARBA" id="ARBA00022723"/>
    </source>
</evidence>
<organism evidence="7 8">
    <name type="scientific">Polystyrenella longa</name>
    <dbReference type="NCBI Taxonomy" id="2528007"/>
    <lineage>
        <taxon>Bacteria</taxon>
        <taxon>Pseudomonadati</taxon>
        <taxon>Planctomycetota</taxon>
        <taxon>Planctomycetia</taxon>
        <taxon>Planctomycetales</taxon>
        <taxon>Planctomycetaceae</taxon>
        <taxon>Polystyrenella</taxon>
    </lineage>
</organism>
<sequence length="467" mass="52881" precursor="true">MRQIISNNLLMLLSFWVSLICAPSLAVQASDRPPNIIFIMADDMGYGDLGCYGQKLIQTHYIDRLAQQGMKFTQAYAGGPVCTPSRSVLMTGLHNGHTPARDNVPHYSTYLTEEDITVAEILKDQGYRCGGVGKWSLGDAGTDGRATNQGFDMWFGYLNQDHAHYYYTEYLDDNEGRLDLTGNTTSRENYSHDLLTERSLKFIRESADQPFFFYAAYTLPHFASKQEDPDGLTVPSTDPYTDKDWETKSKKYAAMIHRLDRDVGRIMKLIDELGLREETLIIFTSDNGGNNIVPERLNTSEPLRGFKRDLTEGGIRVPLIARWPGHIKKGTISEEVISFQDMLPTFANLANASIPDSLKPDGIDIMPALQGNQLPERTTPLYWDYGHTRGAQYSQAVRLGNWKGIRNYQSGYLELYDLKKDIGEAQNIAQNHPDIVTRMIKVMEQEMVPDDRYEIGTVYRGKAIWVK</sequence>
<evidence type="ECO:0000256" key="1">
    <source>
        <dbReference type="ARBA" id="ARBA00008779"/>
    </source>
</evidence>
<gene>
    <name evidence="7" type="primary">atsA_15</name>
    <name evidence="7" type="ORF">Pla110_22610</name>
</gene>
<evidence type="ECO:0000256" key="5">
    <source>
        <dbReference type="SAM" id="SignalP"/>
    </source>
</evidence>
<evidence type="ECO:0000313" key="8">
    <source>
        <dbReference type="Proteomes" id="UP000317178"/>
    </source>
</evidence>
<dbReference type="RefSeq" id="WP_231742976.1">
    <property type="nucleotide sequence ID" value="NZ_CP036281.1"/>
</dbReference>
<keyword evidence="8" id="KW-1185">Reference proteome</keyword>
<evidence type="ECO:0000256" key="4">
    <source>
        <dbReference type="ARBA" id="ARBA00022837"/>
    </source>
</evidence>
<feature type="domain" description="Sulfatase N-terminal" evidence="6">
    <location>
        <begin position="34"/>
        <end position="351"/>
    </location>
</feature>
<evidence type="ECO:0000313" key="7">
    <source>
        <dbReference type="EMBL" id="QDU80530.1"/>
    </source>
</evidence>
<evidence type="ECO:0000259" key="6">
    <source>
        <dbReference type="Pfam" id="PF00884"/>
    </source>
</evidence>
<dbReference type="PANTHER" id="PTHR42693:SF53">
    <property type="entry name" value="ENDO-4-O-SULFATASE"/>
    <property type="match status" value="1"/>
</dbReference>
<comment type="similarity">
    <text evidence="1">Belongs to the sulfatase family.</text>
</comment>
<keyword evidence="5" id="KW-0732">Signal</keyword>
<dbReference type="GO" id="GO:0004065">
    <property type="term" value="F:arylsulfatase activity"/>
    <property type="evidence" value="ECO:0007669"/>
    <property type="project" value="UniProtKB-EC"/>
</dbReference>
<protein>
    <submittedName>
        <fullName evidence="7">Arylsulfatase</fullName>
        <ecNumber evidence="7">3.1.6.1</ecNumber>
    </submittedName>
</protein>
<dbReference type="GO" id="GO:0046872">
    <property type="term" value="F:metal ion binding"/>
    <property type="evidence" value="ECO:0007669"/>
    <property type="project" value="UniProtKB-KW"/>
</dbReference>
<accession>A0A518CMT4</accession>
<name>A0A518CMT4_9PLAN</name>
<keyword evidence="3 7" id="KW-0378">Hydrolase</keyword>
<dbReference type="Gene3D" id="3.30.1120.10">
    <property type="match status" value="1"/>
</dbReference>
<dbReference type="CDD" id="cd16145">
    <property type="entry name" value="ARS_like"/>
    <property type="match status" value="1"/>
</dbReference>
<dbReference type="InterPro" id="IPR000917">
    <property type="entry name" value="Sulfatase_N"/>
</dbReference>
<keyword evidence="2" id="KW-0479">Metal-binding</keyword>
<dbReference type="KEGG" id="plon:Pla110_22610"/>
<dbReference type="AlphaFoldDB" id="A0A518CMT4"/>